<dbReference type="EMBL" id="JPKZ01002286">
    <property type="protein sequence ID" value="KHN77434.1"/>
    <property type="molecule type" value="Genomic_DNA"/>
</dbReference>
<accession>A0A0B2V7E5</accession>
<dbReference type="AlphaFoldDB" id="A0A0B2V7E5"/>
<protein>
    <submittedName>
        <fullName evidence="2">Uncharacterized protein</fullName>
    </submittedName>
</protein>
<evidence type="ECO:0000256" key="1">
    <source>
        <dbReference type="SAM" id="MobiDB-lite"/>
    </source>
</evidence>
<gene>
    <name evidence="2" type="ORF">Tcan_06865</name>
</gene>
<name>A0A0B2V7E5_TOXCA</name>
<reference evidence="2 3" key="1">
    <citation type="submission" date="2014-11" db="EMBL/GenBank/DDBJ databases">
        <title>Genetic blueprint of the zoonotic pathogen Toxocara canis.</title>
        <authorList>
            <person name="Zhu X.-Q."/>
            <person name="Korhonen P.K."/>
            <person name="Cai H."/>
            <person name="Young N.D."/>
            <person name="Nejsum P."/>
            <person name="von Samson-Himmelstjerna G."/>
            <person name="Boag P.R."/>
            <person name="Tan P."/>
            <person name="Li Q."/>
            <person name="Min J."/>
            <person name="Yang Y."/>
            <person name="Wang X."/>
            <person name="Fang X."/>
            <person name="Hall R.S."/>
            <person name="Hofmann A."/>
            <person name="Sternberg P.W."/>
            <person name="Jex A.R."/>
            <person name="Gasser R.B."/>
        </authorList>
    </citation>
    <scope>NUCLEOTIDE SEQUENCE [LARGE SCALE GENOMIC DNA]</scope>
    <source>
        <strain evidence="2">PN_DK_2014</strain>
    </source>
</reference>
<feature type="region of interest" description="Disordered" evidence="1">
    <location>
        <begin position="1"/>
        <end position="29"/>
    </location>
</feature>
<dbReference type="Proteomes" id="UP000031036">
    <property type="component" value="Unassembled WGS sequence"/>
</dbReference>
<proteinExistence type="predicted"/>
<evidence type="ECO:0000313" key="3">
    <source>
        <dbReference type="Proteomes" id="UP000031036"/>
    </source>
</evidence>
<evidence type="ECO:0000313" key="2">
    <source>
        <dbReference type="EMBL" id="KHN77434.1"/>
    </source>
</evidence>
<organism evidence="2 3">
    <name type="scientific">Toxocara canis</name>
    <name type="common">Canine roundworm</name>
    <dbReference type="NCBI Taxonomy" id="6265"/>
    <lineage>
        <taxon>Eukaryota</taxon>
        <taxon>Metazoa</taxon>
        <taxon>Ecdysozoa</taxon>
        <taxon>Nematoda</taxon>
        <taxon>Chromadorea</taxon>
        <taxon>Rhabditida</taxon>
        <taxon>Spirurina</taxon>
        <taxon>Ascaridomorpha</taxon>
        <taxon>Ascaridoidea</taxon>
        <taxon>Toxocaridae</taxon>
        <taxon>Toxocara</taxon>
    </lineage>
</organism>
<keyword evidence="3" id="KW-1185">Reference proteome</keyword>
<feature type="compositionally biased region" description="Polar residues" evidence="1">
    <location>
        <begin position="9"/>
        <end position="29"/>
    </location>
</feature>
<sequence>MLVTKGDNGDTTSRSSPDCHTQSNHESPNQFYMPFITCTRYETYVSVVIALDGITRVTILDECNELNCIGQCIKVFDEYEGHRMECSPTE</sequence>
<comment type="caution">
    <text evidence="2">The sequence shown here is derived from an EMBL/GenBank/DDBJ whole genome shotgun (WGS) entry which is preliminary data.</text>
</comment>